<feature type="domain" description="Ketoreductase" evidence="7">
    <location>
        <begin position="88"/>
        <end position="294"/>
    </location>
</feature>
<dbReference type="PRINTS" id="PR00081">
    <property type="entry name" value="GDHRDH"/>
</dbReference>
<evidence type="ECO:0000256" key="3">
    <source>
        <dbReference type="ARBA" id="ARBA00023027"/>
    </source>
</evidence>
<keyword evidence="6" id="KW-0472">Membrane</keyword>
<name>A0A7W7SMH1_9ACTN</name>
<feature type="region of interest" description="Disordered" evidence="5">
    <location>
        <begin position="1"/>
        <end position="37"/>
    </location>
</feature>
<evidence type="ECO:0000313" key="8">
    <source>
        <dbReference type="EMBL" id="MBB4957503.1"/>
    </source>
</evidence>
<dbReference type="PROSITE" id="PS00061">
    <property type="entry name" value="ADH_SHORT"/>
    <property type="match status" value="1"/>
</dbReference>
<evidence type="ECO:0000256" key="6">
    <source>
        <dbReference type="SAM" id="Phobius"/>
    </source>
</evidence>
<dbReference type="Pfam" id="PF00106">
    <property type="entry name" value="adh_short"/>
    <property type="match status" value="1"/>
</dbReference>
<dbReference type="PANTHER" id="PTHR24321:SF8">
    <property type="entry name" value="ESTRADIOL 17-BETA-DEHYDROGENASE 8-RELATED"/>
    <property type="match status" value="1"/>
</dbReference>
<reference evidence="8 9" key="1">
    <citation type="submission" date="2020-08" db="EMBL/GenBank/DDBJ databases">
        <title>Sequencing the genomes of 1000 actinobacteria strains.</title>
        <authorList>
            <person name="Klenk H.-P."/>
        </authorList>
    </citation>
    <scope>NUCLEOTIDE SEQUENCE [LARGE SCALE GENOMIC DNA]</scope>
    <source>
        <strain evidence="8 9">DSM 45886</strain>
    </source>
</reference>
<proteinExistence type="inferred from homology"/>
<accession>A0A7W7SMH1</accession>
<organism evidence="8 9">
    <name type="scientific">Micromonospora polyrhachis</name>
    <dbReference type="NCBI Taxonomy" id="1282883"/>
    <lineage>
        <taxon>Bacteria</taxon>
        <taxon>Bacillati</taxon>
        <taxon>Actinomycetota</taxon>
        <taxon>Actinomycetes</taxon>
        <taxon>Micromonosporales</taxon>
        <taxon>Micromonosporaceae</taxon>
        <taxon>Micromonospora</taxon>
    </lineage>
</organism>
<keyword evidence="2" id="KW-0560">Oxidoreductase</keyword>
<dbReference type="AlphaFoldDB" id="A0A7W7SMH1"/>
<dbReference type="InterPro" id="IPR057326">
    <property type="entry name" value="KR_dom"/>
</dbReference>
<dbReference type="RefSeq" id="WP_184533549.1">
    <property type="nucleotide sequence ID" value="NZ_JACHJW010000001.1"/>
</dbReference>
<keyword evidence="9" id="KW-1185">Reference proteome</keyword>
<evidence type="ECO:0000256" key="1">
    <source>
        <dbReference type="ARBA" id="ARBA00006484"/>
    </source>
</evidence>
<dbReference type="GO" id="GO:0016491">
    <property type="term" value="F:oxidoreductase activity"/>
    <property type="evidence" value="ECO:0007669"/>
    <property type="project" value="UniProtKB-KW"/>
</dbReference>
<dbReference type="Gene3D" id="3.40.50.720">
    <property type="entry name" value="NAD(P)-binding Rossmann-like Domain"/>
    <property type="match status" value="1"/>
</dbReference>
<dbReference type="FunFam" id="3.40.50.720:FF:000084">
    <property type="entry name" value="Short-chain dehydrogenase reductase"/>
    <property type="match status" value="1"/>
</dbReference>
<dbReference type="PANTHER" id="PTHR24321">
    <property type="entry name" value="DEHYDROGENASES, SHORT CHAIN"/>
    <property type="match status" value="1"/>
</dbReference>
<evidence type="ECO:0000259" key="7">
    <source>
        <dbReference type="SMART" id="SM00822"/>
    </source>
</evidence>
<dbReference type="SUPFAM" id="SSF51735">
    <property type="entry name" value="NAD(P)-binding Rossmann-fold domains"/>
    <property type="match status" value="1"/>
</dbReference>
<feature type="transmembrane region" description="Helical" evidence="6">
    <location>
        <begin position="46"/>
        <end position="68"/>
    </location>
</feature>
<dbReference type="InterPro" id="IPR036291">
    <property type="entry name" value="NAD(P)-bd_dom_sf"/>
</dbReference>
<evidence type="ECO:0000313" key="9">
    <source>
        <dbReference type="Proteomes" id="UP000578819"/>
    </source>
</evidence>
<keyword evidence="3" id="KW-0520">NAD</keyword>
<protein>
    <recommendedName>
        <fullName evidence="7">Ketoreductase domain-containing protein</fullName>
    </recommendedName>
</protein>
<comment type="caution">
    <text evidence="8">The sequence shown here is derived from an EMBL/GenBank/DDBJ whole genome shotgun (WGS) entry which is preliminary data.</text>
</comment>
<keyword evidence="6" id="KW-0812">Transmembrane</keyword>
<feature type="compositionally biased region" description="Polar residues" evidence="5">
    <location>
        <begin position="13"/>
        <end position="33"/>
    </location>
</feature>
<keyword evidence="6" id="KW-1133">Transmembrane helix</keyword>
<dbReference type="PRINTS" id="PR00080">
    <property type="entry name" value="SDRFAMILY"/>
</dbReference>
<sequence>MATPNENVEPAAESTTAPGESTTAPGESTTSVDPATARAGYSRRRLIGTGVAGVGAGAVAGLVGGVVLGRTAPSPEIHPGANQRFAGKVVLITGATSGIGRAAALQYAAEGGQVGFCGRRENLGRDVERQIRAAGGEATYVRADVRDESQVRQFVDTVAERYGGLDVCFNNAGITVQKPLHEYTANEWDDVLATNLRGVFLALKFQIPHLRRRGGGAVLVTSSSNAISTSGGKAAYAASKRALVGLVQSAAHDYAAENIRINALLPGTTKTDFVRRLAGAADLPDVAWDVMAAQFGKSSVPGVGRLATAEEVAAFAVALTSGDFPYATGAQMVLDGGKTAYAG</sequence>
<dbReference type="InterPro" id="IPR020904">
    <property type="entry name" value="Sc_DH/Rdtase_CS"/>
</dbReference>
<dbReference type="InterPro" id="IPR002347">
    <property type="entry name" value="SDR_fam"/>
</dbReference>
<dbReference type="EMBL" id="JACHJW010000001">
    <property type="protein sequence ID" value="MBB4957503.1"/>
    <property type="molecule type" value="Genomic_DNA"/>
</dbReference>
<dbReference type="SMART" id="SM00822">
    <property type="entry name" value="PKS_KR"/>
    <property type="match status" value="1"/>
</dbReference>
<evidence type="ECO:0000256" key="2">
    <source>
        <dbReference type="ARBA" id="ARBA00023002"/>
    </source>
</evidence>
<gene>
    <name evidence="8" type="ORF">FHR38_001236</name>
</gene>
<evidence type="ECO:0000256" key="4">
    <source>
        <dbReference type="RuleBase" id="RU000363"/>
    </source>
</evidence>
<dbReference type="Proteomes" id="UP000578819">
    <property type="component" value="Unassembled WGS sequence"/>
</dbReference>
<comment type="similarity">
    <text evidence="1 4">Belongs to the short-chain dehydrogenases/reductases (SDR) family.</text>
</comment>
<dbReference type="CDD" id="cd05233">
    <property type="entry name" value="SDR_c"/>
    <property type="match status" value="1"/>
</dbReference>
<evidence type="ECO:0000256" key="5">
    <source>
        <dbReference type="SAM" id="MobiDB-lite"/>
    </source>
</evidence>